<feature type="compositionally biased region" description="Polar residues" evidence="11">
    <location>
        <begin position="841"/>
        <end position="854"/>
    </location>
</feature>
<gene>
    <name evidence="14" type="ORF">P170DRAFT_453351</name>
</gene>
<dbReference type="Pfam" id="PF20168">
    <property type="entry name" value="PDS5"/>
    <property type="match status" value="1"/>
</dbReference>
<name>A0A2I2GFT6_9EURO</name>
<comment type="function">
    <text evidence="10">Regulatory subunit of the condensin complex, a complex required for conversion of interphase chromatin into mitotic-like condense chromosomes. The condensin complex probably introduces positive supercoils into relaxed DNA in the presence of type I topoisomerases and converts nicked DNA into positive knotted forms in the presence of type II topoisomerases.</text>
</comment>
<dbReference type="GO" id="GO:0007076">
    <property type="term" value="P:mitotic chromosome condensation"/>
    <property type="evidence" value="ECO:0007669"/>
    <property type="project" value="InterPro"/>
</dbReference>
<keyword evidence="6 10" id="KW-0498">Mitosis</keyword>
<keyword evidence="7 10" id="KW-0226">DNA condensation</keyword>
<feature type="region of interest" description="Disordered" evidence="11">
    <location>
        <begin position="148"/>
        <end position="169"/>
    </location>
</feature>
<evidence type="ECO:0000256" key="3">
    <source>
        <dbReference type="ARBA" id="ARBA00009606"/>
    </source>
</evidence>
<accession>A0A2I2GFT6</accession>
<dbReference type="GeneID" id="36559058"/>
<dbReference type="GO" id="GO:0051301">
    <property type="term" value="P:cell division"/>
    <property type="evidence" value="ECO:0007669"/>
    <property type="project" value="UniProtKB-KW"/>
</dbReference>
<dbReference type="GO" id="GO:0000779">
    <property type="term" value="C:condensed chromosome, centromeric region"/>
    <property type="evidence" value="ECO:0007669"/>
    <property type="project" value="TreeGrafter"/>
</dbReference>
<feature type="region of interest" description="Disordered" evidence="11">
    <location>
        <begin position="823"/>
        <end position="854"/>
    </location>
</feature>
<evidence type="ECO:0000256" key="4">
    <source>
        <dbReference type="ARBA" id="ARBA00022454"/>
    </source>
</evidence>
<dbReference type="OrthoDB" id="436262at2759"/>
<evidence type="ECO:0000259" key="13">
    <source>
        <dbReference type="Pfam" id="PF12922"/>
    </source>
</evidence>
<evidence type="ECO:0000313" key="14">
    <source>
        <dbReference type="EMBL" id="PLB51745.1"/>
    </source>
</evidence>
<evidence type="ECO:0000256" key="2">
    <source>
        <dbReference type="ARBA" id="ARBA00004286"/>
    </source>
</evidence>
<sequence length="1190" mass="133063">MEDRIQFDINESLKYYLSDPTSVPTPDADPELLDCETDPDNLSSTLIDHVLNTIVDGVAESPEGLTRSSFFDSLQFLLKYSSFLPTRSLSKLLDLVVSGLSVEADTIHGDLESDEQDGIQHHKQLLEMYGFLLQWALSAVEVKAAEKPAEAAPARRGGGKSSKSKASAKDGHWDWTTQIQISMETMCKVMKLKLTRIFLTTSDRDTFINLFTRSIYLILESEQRVKSMAIRMHAFKVLCIAVKHHGHAFGAQTSIVQSLTYFEHLSEPMAEFLHILAEQYDYPQLSDEILKELGNKEFNSNDTRGPKSVSAFIVKLSELAPRLIIKQMTLLAKQLDSESYTLRCAVVEVCGNLISDLSRQEERSDNYKTQINAFFDVLEERFLDINPYCRCRAIQVYMRICDLEQKFPKRRQAVSELAARSLEDKSSNVRRNAIKLLAKLVSTHPFSIMHGGQLSHKEWTARLDAVDAELNALRPPETPGFEGGETSHVDSELLDDATQMPDDSPSKATVMTDEEKAAAVKRAAEQAATSELLARLQLTRKYYNEALRFIEVLHSASGIVSQLLSSRNKSEAIEAMDFFVVLDAYKVETSRNGIRRMLRLIWTKGNSDEGKGVQTHLIDCYKGLFFEAPDSFSPNDAANYIARNMISLTFGSTPAELTCLEQLLSTMMKAGHVSEAVIAKLWQVYGVQKKEISKTQRRGAVIVLGMLALADPEVVVKEIEAMLRIGLGNLGQSDLVLAKYTCIALRRMVPGRQAKTKETGIPKLANDHPVLTKLAAMVETVSESQEWYGVSEQAISAIYTLSKHPDVLCSDILKRKTKFVFRPQSQRSASKSSADDDEQQRPGTASSENLESRQKPTSIALSQLLFVVGHIAIKQIVHLELCELDFKRRKVEQEKNKAVTSAPQDGDEAAESDELDLIGGTTEDDFTDAMAHIRERELLYGENSLLSNFGPLVAEICANSNTYLDPNLQAAATLCMAKLMCVSAEYCEKNLPLLITIMERSENPIVRSNAVIALGDMAVCFNHLIDENTDFLYRRLNDDDASVKRTCLMTLTFLILAGQVKVKGQLGEMAKCLEDDDKRIADLARMFFTELASKDNAVYNHFVDMFSLLSAERNLEEASLRRIVKFLIGFVEKEKHARQLADKLAARLPRCETERQWNDVAYALSLLPHKNEDITKTVTAGFNKVVSANA</sequence>
<organism evidence="14 15">
    <name type="scientific">Aspergillus steynii IBT 23096</name>
    <dbReference type="NCBI Taxonomy" id="1392250"/>
    <lineage>
        <taxon>Eukaryota</taxon>
        <taxon>Fungi</taxon>
        <taxon>Dikarya</taxon>
        <taxon>Ascomycota</taxon>
        <taxon>Pezizomycotina</taxon>
        <taxon>Eurotiomycetes</taxon>
        <taxon>Eurotiomycetidae</taxon>
        <taxon>Eurotiales</taxon>
        <taxon>Aspergillaceae</taxon>
        <taxon>Aspergillus</taxon>
        <taxon>Aspergillus subgen. Circumdati</taxon>
    </lineage>
</organism>
<dbReference type="GO" id="GO:0005634">
    <property type="term" value="C:nucleus"/>
    <property type="evidence" value="ECO:0007669"/>
    <property type="project" value="UniProtKB-SubCell"/>
</dbReference>
<dbReference type="InterPro" id="IPR016024">
    <property type="entry name" value="ARM-type_fold"/>
</dbReference>
<comment type="subcellular location">
    <subcellularLocation>
        <location evidence="2">Chromosome</location>
    </subcellularLocation>
    <subcellularLocation>
        <location evidence="1">Nucleus</location>
    </subcellularLocation>
</comment>
<feature type="domain" description="Condensin complex subunit 1 N-terminal" evidence="13">
    <location>
        <begin position="87"/>
        <end position="251"/>
    </location>
</feature>
<evidence type="ECO:0000313" key="15">
    <source>
        <dbReference type="Proteomes" id="UP000234275"/>
    </source>
</evidence>
<comment type="similarity">
    <text evidence="3 10">Belongs to the CND1 (condensin subunit 1) family.</text>
</comment>
<feature type="domain" description="Condensin complex subunit 1 C-terminal" evidence="12">
    <location>
        <begin position="1005"/>
        <end position="1165"/>
    </location>
</feature>
<protein>
    <recommendedName>
        <fullName evidence="10">Condensin complex subunit 1</fullName>
    </recommendedName>
</protein>
<keyword evidence="9 10" id="KW-0131">Cell cycle</keyword>
<dbReference type="InterPro" id="IPR007673">
    <property type="entry name" value="Condensin_cplx_su1"/>
</dbReference>
<proteinExistence type="inferred from homology"/>
<reference evidence="14 15" key="1">
    <citation type="submission" date="2016-12" db="EMBL/GenBank/DDBJ databases">
        <title>The genomes of Aspergillus section Nigri reveals drivers in fungal speciation.</title>
        <authorList>
            <consortium name="DOE Joint Genome Institute"/>
            <person name="Vesth T.C."/>
            <person name="Nybo J."/>
            <person name="Theobald S."/>
            <person name="Brandl J."/>
            <person name="Frisvad J.C."/>
            <person name="Nielsen K.F."/>
            <person name="Lyhne E.K."/>
            <person name="Kogle M.E."/>
            <person name="Kuo A."/>
            <person name="Riley R."/>
            <person name="Clum A."/>
            <person name="Nolan M."/>
            <person name="Lipzen A."/>
            <person name="Salamov A."/>
            <person name="Henrissat B."/>
            <person name="Wiebenga A."/>
            <person name="De Vries R.P."/>
            <person name="Grigoriev I.V."/>
            <person name="Mortensen U.H."/>
            <person name="Andersen M.R."/>
            <person name="Baker S.E."/>
        </authorList>
    </citation>
    <scope>NUCLEOTIDE SEQUENCE [LARGE SCALE GENOMIC DNA]</scope>
    <source>
        <strain evidence="14 15">IBT 23096</strain>
    </source>
</reference>
<dbReference type="VEuPathDB" id="FungiDB:P170DRAFT_453351"/>
<comment type="caution">
    <text evidence="14">The sequence shown here is derived from an EMBL/GenBank/DDBJ whole genome shotgun (WGS) entry which is preliminary data.</text>
</comment>
<dbReference type="GO" id="GO:0010032">
    <property type="term" value="P:meiotic chromosome condensation"/>
    <property type="evidence" value="ECO:0007669"/>
    <property type="project" value="TreeGrafter"/>
</dbReference>
<dbReference type="FunFam" id="1.25.10.10:FF:000920">
    <property type="entry name" value="Condensin complex subunit 1"/>
    <property type="match status" value="1"/>
</dbReference>
<dbReference type="SUPFAM" id="SSF48371">
    <property type="entry name" value="ARM repeat"/>
    <property type="match status" value="1"/>
</dbReference>
<dbReference type="EMBL" id="MSFO01000002">
    <property type="protein sequence ID" value="PLB51745.1"/>
    <property type="molecule type" value="Genomic_DNA"/>
</dbReference>
<dbReference type="GO" id="GO:0000796">
    <property type="term" value="C:condensin complex"/>
    <property type="evidence" value="ECO:0007669"/>
    <property type="project" value="TreeGrafter"/>
</dbReference>
<evidence type="ECO:0000256" key="5">
    <source>
        <dbReference type="ARBA" id="ARBA00022618"/>
    </source>
</evidence>
<keyword evidence="15" id="KW-1185">Reference proteome</keyword>
<evidence type="ECO:0000256" key="6">
    <source>
        <dbReference type="ARBA" id="ARBA00022776"/>
    </source>
</evidence>
<dbReference type="PIRSF" id="PIRSF017127">
    <property type="entry name" value="Condensin_D2"/>
    <property type="match status" value="1"/>
</dbReference>
<evidence type="ECO:0000256" key="10">
    <source>
        <dbReference type="PIRNR" id="PIRNR017127"/>
    </source>
</evidence>
<evidence type="ECO:0000256" key="9">
    <source>
        <dbReference type="ARBA" id="ARBA00023306"/>
    </source>
</evidence>
<dbReference type="AlphaFoldDB" id="A0A2I2GFT6"/>
<dbReference type="RefSeq" id="XP_024707047.1">
    <property type="nucleotide sequence ID" value="XM_024851359.1"/>
</dbReference>
<dbReference type="Gene3D" id="1.25.10.10">
    <property type="entry name" value="Leucine-rich Repeat Variant"/>
    <property type="match status" value="2"/>
</dbReference>
<dbReference type="FunFam" id="1.25.10.10:FF:000272">
    <property type="entry name" value="Condensin complex subunit 1"/>
    <property type="match status" value="1"/>
</dbReference>
<evidence type="ECO:0000256" key="1">
    <source>
        <dbReference type="ARBA" id="ARBA00004123"/>
    </source>
</evidence>
<evidence type="ECO:0000259" key="12">
    <source>
        <dbReference type="Pfam" id="PF12717"/>
    </source>
</evidence>
<dbReference type="InterPro" id="IPR011989">
    <property type="entry name" value="ARM-like"/>
</dbReference>
<dbReference type="Proteomes" id="UP000234275">
    <property type="component" value="Unassembled WGS sequence"/>
</dbReference>
<dbReference type="InterPro" id="IPR032682">
    <property type="entry name" value="Cnd1_C"/>
</dbReference>
<dbReference type="GO" id="GO:0042393">
    <property type="term" value="F:histone binding"/>
    <property type="evidence" value="ECO:0007669"/>
    <property type="project" value="TreeGrafter"/>
</dbReference>
<keyword evidence="8" id="KW-0539">Nucleus</keyword>
<dbReference type="Pfam" id="PF12717">
    <property type="entry name" value="Cnd1"/>
    <property type="match status" value="1"/>
</dbReference>
<dbReference type="PANTHER" id="PTHR14222">
    <property type="entry name" value="CONDENSIN"/>
    <property type="match status" value="1"/>
</dbReference>
<dbReference type="PANTHER" id="PTHR14222:SF2">
    <property type="entry name" value="CONDENSIN COMPLEX SUBUNIT 1"/>
    <property type="match status" value="1"/>
</dbReference>
<dbReference type="Pfam" id="PF12922">
    <property type="entry name" value="Cnd1_N"/>
    <property type="match status" value="1"/>
</dbReference>
<keyword evidence="5 10" id="KW-0132">Cell division</keyword>
<keyword evidence="4" id="KW-0158">Chromosome</keyword>
<dbReference type="STRING" id="1392250.A0A2I2GFT6"/>
<dbReference type="InterPro" id="IPR026971">
    <property type="entry name" value="CND1/NCAPD3"/>
</dbReference>
<evidence type="ECO:0000256" key="7">
    <source>
        <dbReference type="ARBA" id="ARBA00023067"/>
    </source>
</evidence>
<evidence type="ECO:0000256" key="11">
    <source>
        <dbReference type="SAM" id="MobiDB-lite"/>
    </source>
</evidence>
<feature type="compositionally biased region" description="Polar residues" evidence="11">
    <location>
        <begin position="823"/>
        <end position="832"/>
    </location>
</feature>
<dbReference type="InterPro" id="IPR024324">
    <property type="entry name" value="Condensin_cplx_su1_N"/>
</dbReference>
<evidence type="ECO:0000256" key="8">
    <source>
        <dbReference type="ARBA" id="ARBA00023242"/>
    </source>
</evidence>